<accession>A0A1D6M693</accession>
<dbReference type="STRING" id="4577.A0A1D6M693"/>
<dbReference type="ExpressionAtlas" id="A0A1D6M693">
    <property type="expression patterns" value="baseline and differential"/>
</dbReference>
<gene>
    <name evidence="2" type="ORF">ZEAMMB73_Zm00001d038421</name>
</gene>
<dbReference type="EMBL" id="CM000782">
    <property type="protein sequence ID" value="AQK86599.1"/>
    <property type="molecule type" value="Genomic_DNA"/>
</dbReference>
<evidence type="ECO:0000313" key="2">
    <source>
        <dbReference type="EMBL" id="AQK86599.1"/>
    </source>
</evidence>
<dbReference type="InterPro" id="IPR049255">
    <property type="entry name" value="Apc1_N"/>
</dbReference>
<dbReference type="AlphaFoldDB" id="A0A1D6M693"/>
<dbReference type="Pfam" id="PF12859">
    <property type="entry name" value="ANAPC1"/>
    <property type="match status" value="1"/>
</dbReference>
<reference evidence="2" key="1">
    <citation type="submission" date="2015-12" db="EMBL/GenBank/DDBJ databases">
        <title>Update maize B73 reference genome by single molecule sequencing technologies.</title>
        <authorList>
            <consortium name="Maize Genome Sequencing Project"/>
            <person name="Ware D."/>
        </authorList>
    </citation>
    <scope>NUCLEOTIDE SEQUENCE</scope>
    <source>
        <tissue evidence="2">Seedling</tissue>
    </source>
</reference>
<protein>
    <submittedName>
        <fullName evidence="2">Anaphase-promoting complex subunit 1</fullName>
    </submittedName>
</protein>
<name>A0A1D6M693_MAIZE</name>
<sequence length="140" mass="15696">MSWNIPAFVAVSVVVTRPRVQVGVLPFTDILVLSSDNDPLLYSGKQCHCRYILPNDLGNGFFSNHELNSDIYSDLKITSIVDAVEGRINVTYSNDLVGCSCTLSLCVLVYSTYYWFITVFVPFVLTTMSFTKSVICWVVF</sequence>
<organism evidence="2">
    <name type="scientific">Zea mays</name>
    <name type="common">Maize</name>
    <dbReference type="NCBI Taxonomy" id="4577"/>
    <lineage>
        <taxon>Eukaryota</taxon>
        <taxon>Viridiplantae</taxon>
        <taxon>Streptophyta</taxon>
        <taxon>Embryophyta</taxon>
        <taxon>Tracheophyta</taxon>
        <taxon>Spermatophyta</taxon>
        <taxon>Magnoliopsida</taxon>
        <taxon>Liliopsida</taxon>
        <taxon>Poales</taxon>
        <taxon>Poaceae</taxon>
        <taxon>PACMAD clade</taxon>
        <taxon>Panicoideae</taxon>
        <taxon>Andropogonodae</taxon>
        <taxon>Andropogoneae</taxon>
        <taxon>Tripsacinae</taxon>
        <taxon>Zea</taxon>
    </lineage>
</organism>
<evidence type="ECO:0000259" key="1">
    <source>
        <dbReference type="Pfam" id="PF12859"/>
    </source>
</evidence>
<dbReference type="InParanoid" id="A0A1D6M693"/>
<proteinExistence type="predicted"/>
<feature type="domain" description="Anaphase-promoting complex subunit 1 N-terminal" evidence="1">
    <location>
        <begin position="1"/>
        <end position="95"/>
    </location>
</feature>